<sequence length="163" mass="18828">MGKRRSSIYTISQDTKAIMTKETGYYRTLIIEGNKKKPSNYKIEQILNYNCLLYGSDLAGRKKGVKRILKSASKLPIPVDPANKGIYMMPTASIKNKDCVWLAYHHIKFYEQRDHKAYIGFHDDTGIYINASVKTIDLQYKRTSEVIVDYNRDKIFKGFSLTN</sequence>
<reference evidence="1 2" key="1">
    <citation type="submission" date="2021-03" db="EMBL/GenBank/DDBJ databases">
        <title>Genomic Encyclopedia of Type Strains, Phase IV (KMG-IV): sequencing the most valuable type-strain genomes for metagenomic binning, comparative biology and taxonomic classification.</title>
        <authorList>
            <person name="Goeker M."/>
        </authorList>
    </citation>
    <scope>NUCLEOTIDE SEQUENCE [LARGE SCALE GENOMIC DNA]</scope>
    <source>
        <strain evidence="1 2">DSM 25609</strain>
    </source>
</reference>
<dbReference type="RefSeq" id="WP_209464697.1">
    <property type="nucleotide sequence ID" value="NZ_CP110224.1"/>
</dbReference>
<organism evidence="1 2">
    <name type="scientific">Virgibacillus natechei</name>
    <dbReference type="NCBI Taxonomy" id="1216297"/>
    <lineage>
        <taxon>Bacteria</taxon>
        <taxon>Bacillati</taxon>
        <taxon>Bacillota</taxon>
        <taxon>Bacilli</taxon>
        <taxon>Bacillales</taxon>
        <taxon>Bacillaceae</taxon>
        <taxon>Virgibacillus</taxon>
    </lineage>
</organism>
<evidence type="ECO:0000313" key="1">
    <source>
        <dbReference type="EMBL" id="MBP1971677.1"/>
    </source>
</evidence>
<keyword evidence="2" id="KW-1185">Reference proteome</keyword>
<dbReference type="Proteomes" id="UP001519345">
    <property type="component" value="Unassembled WGS sequence"/>
</dbReference>
<name>A0ABS4IL28_9BACI</name>
<dbReference type="Pfam" id="PF06338">
    <property type="entry name" value="ComK"/>
    <property type="match status" value="1"/>
</dbReference>
<accession>A0ABS4IL28</accession>
<protein>
    <submittedName>
        <fullName evidence="1">Competence protein ComK</fullName>
    </submittedName>
</protein>
<gene>
    <name evidence="1" type="ORF">J2Z83_003832</name>
</gene>
<proteinExistence type="predicted"/>
<comment type="caution">
    <text evidence="1">The sequence shown here is derived from an EMBL/GenBank/DDBJ whole genome shotgun (WGS) entry which is preliminary data.</text>
</comment>
<evidence type="ECO:0000313" key="2">
    <source>
        <dbReference type="Proteomes" id="UP001519345"/>
    </source>
</evidence>
<dbReference type="EMBL" id="JAGGKX010000031">
    <property type="protein sequence ID" value="MBP1971677.1"/>
    <property type="molecule type" value="Genomic_DNA"/>
</dbReference>
<dbReference type="InterPro" id="IPR010461">
    <property type="entry name" value="ComK"/>
</dbReference>